<accession>A0A3P3DQN3</accession>
<evidence type="ECO:0000313" key="3">
    <source>
        <dbReference type="Proteomes" id="UP000282125"/>
    </source>
</evidence>
<dbReference type="PANTHER" id="PTHR42964:SF1">
    <property type="entry name" value="POLYKETIDE BIOSYNTHESIS ENOYL-COA HYDRATASE PKSH-RELATED"/>
    <property type="match status" value="1"/>
</dbReference>
<dbReference type="OrthoDB" id="9781757at2"/>
<dbReference type="SUPFAM" id="SSF52096">
    <property type="entry name" value="ClpP/crotonase"/>
    <property type="match status" value="1"/>
</dbReference>
<reference evidence="2 3" key="1">
    <citation type="submission" date="2018-11" db="EMBL/GenBank/DDBJ databases">
        <title>Gemmobacter sp. nov., YIM 102744-1 draft genome.</title>
        <authorList>
            <person name="Li G."/>
            <person name="Jiang Y."/>
        </authorList>
    </citation>
    <scope>NUCLEOTIDE SEQUENCE [LARGE SCALE GENOMIC DNA]</scope>
    <source>
        <strain evidence="2 3">YIM 102744-1</strain>
    </source>
</reference>
<dbReference type="InterPro" id="IPR051683">
    <property type="entry name" value="Enoyl-CoA_Hydratase/Isomerase"/>
</dbReference>
<dbReference type="PANTHER" id="PTHR42964">
    <property type="entry name" value="ENOYL-COA HYDRATASE"/>
    <property type="match status" value="1"/>
</dbReference>
<dbReference type="GO" id="GO:0016853">
    <property type="term" value="F:isomerase activity"/>
    <property type="evidence" value="ECO:0007669"/>
    <property type="project" value="UniProtKB-KW"/>
</dbReference>
<dbReference type="Gene3D" id="3.90.226.10">
    <property type="entry name" value="2-enoyl-CoA Hydratase, Chain A, domain 1"/>
    <property type="match status" value="1"/>
</dbReference>
<name>A0A3P3DQN3_9RHOB</name>
<evidence type="ECO:0000256" key="1">
    <source>
        <dbReference type="ARBA" id="ARBA00005254"/>
    </source>
</evidence>
<dbReference type="Pfam" id="PF00378">
    <property type="entry name" value="ECH_1"/>
    <property type="match status" value="1"/>
</dbReference>
<keyword evidence="3" id="KW-1185">Reference proteome</keyword>
<dbReference type="InterPro" id="IPR029045">
    <property type="entry name" value="ClpP/crotonase-like_dom_sf"/>
</dbReference>
<keyword evidence="2" id="KW-0413">Isomerase</keyword>
<evidence type="ECO:0000313" key="2">
    <source>
        <dbReference type="EMBL" id="RRH76244.1"/>
    </source>
</evidence>
<protein>
    <submittedName>
        <fullName evidence="2">Enoyl-CoA hydratase/isomerase family protein</fullName>
    </submittedName>
</protein>
<proteinExistence type="inferred from homology"/>
<dbReference type="InterPro" id="IPR001753">
    <property type="entry name" value="Enoyl-CoA_hydra/iso"/>
</dbReference>
<gene>
    <name evidence="2" type="ORF">EG244_07115</name>
</gene>
<comment type="caution">
    <text evidence="2">The sequence shown here is derived from an EMBL/GenBank/DDBJ whole genome shotgun (WGS) entry which is preliminary data.</text>
</comment>
<dbReference type="AlphaFoldDB" id="A0A3P3DQN3"/>
<comment type="similarity">
    <text evidence="1">Belongs to the enoyl-CoA hydratase/isomerase family.</text>
</comment>
<dbReference type="CDD" id="cd06558">
    <property type="entry name" value="crotonase-like"/>
    <property type="match status" value="1"/>
</dbReference>
<sequence length="264" mass="27463">MIGEGPVLLSYGAGIAHITLNRPEAGNGFSIALMRALQEAIMTVHGDARVRAVVLSGTGKIFCGGGDVKEFASKGADLPNYLRMATAWLQVCVSGLVNLEVPVITRVQGAATGGAGLGLVCCTDLVVAGRSARFMAGGTRVGMAPDAGASATLSRIVGFRRAMDLVLTNRFVDAAEALQIGLVSRVVDDEALDAEVMVLARRIAEGAPQAQSATKRLMWNGLGRGFEASLPDEAREVARLSGTADSLEGLQAVIARRAPQFTGR</sequence>
<dbReference type="EMBL" id="RRAZ01000008">
    <property type="protein sequence ID" value="RRH76244.1"/>
    <property type="molecule type" value="Genomic_DNA"/>
</dbReference>
<dbReference type="Proteomes" id="UP000282125">
    <property type="component" value="Unassembled WGS sequence"/>
</dbReference>
<organism evidence="2 3">
    <name type="scientific">Falsigemmobacter faecalis</name>
    <dbReference type="NCBI Taxonomy" id="2488730"/>
    <lineage>
        <taxon>Bacteria</taxon>
        <taxon>Pseudomonadati</taxon>
        <taxon>Pseudomonadota</taxon>
        <taxon>Alphaproteobacteria</taxon>
        <taxon>Rhodobacterales</taxon>
        <taxon>Paracoccaceae</taxon>
        <taxon>Falsigemmobacter</taxon>
    </lineage>
</organism>